<comment type="caution">
    <text evidence="2">The sequence shown here is derived from an EMBL/GenBank/DDBJ whole genome shotgun (WGS) entry which is preliminary data.</text>
</comment>
<evidence type="ECO:0000259" key="1">
    <source>
        <dbReference type="Pfam" id="PF12770"/>
    </source>
</evidence>
<dbReference type="GeneID" id="68360898"/>
<dbReference type="EMBL" id="JAIZPD010000022">
    <property type="protein sequence ID" value="KAH0957221.1"/>
    <property type="molecule type" value="Genomic_DNA"/>
</dbReference>
<dbReference type="Proteomes" id="UP000824596">
    <property type="component" value="Unassembled WGS sequence"/>
</dbReference>
<dbReference type="RefSeq" id="XP_044714735.1">
    <property type="nucleotide sequence ID" value="XM_044870240.1"/>
</dbReference>
<feature type="domain" description="CHAT" evidence="1">
    <location>
        <begin position="541"/>
        <end position="681"/>
    </location>
</feature>
<accession>A0A9P8MNG1</accession>
<proteinExistence type="predicted"/>
<gene>
    <name evidence="2" type="ORF">HRG_11770</name>
</gene>
<reference evidence="2" key="1">
    <citation type="submission" date="2021-09" db="EMBL/GenBank/DDBJ databases">
        <title>A high-quality genome of the endoparasitic fungus Hirsutella rhossiliensis with a comparison of Hirsutella genomes reveals transposable elements contributing to genome size variation.</title>
        <authorList>
            <person name="Lin R."/>
            <person name="Jiao Y."/>
            <person name="Sun X."/>
            <person name="Ling J."/>
            <person name="Xie B."/>
            <person name="Cheng X."/>
        </authorList>
    </citation>
    <scope>NUCLEOTIDE SEQUENCE</scope>
    <source>
        <strain evidence="2">HR02</strain>
    </source>
</reference>
<dbReference type="AlphaFoldDB" id="A0A9P8MNG1"/>
<name>A0A9P8MNG1_9HYPO</name>
<sequence length="718" mass="80406">MAKTELNEPITDAELDEPGVFWKISPEEFDEDTPRRPYMTFQTTPGDFEHLVIKIWSHDQGWCSGPNNVGDPYENSWTWFALGVVSEDGKVLDEHLFDFQTNVRASDSLACHTNEWRIGAPGAGEDVDDESLLDGFLESLACPPAQEIGIFPLARYKGWKNSVVMMEVQIKHHRTVAGKEELIYKVRLAINAMPLHHQHRPAWLYVLAGTLATRYGETIQDLEEAVALGRRAVAIADPDSHLRWTAVIYLEQLLATYYERTKAVEALEEAISLTMEVIAAIPDDGGEQPEAYRHLGQHFDKRFRLTHAIKDRDRSTECFHLALRCSGGIHDRVRAAHLVSTNFILTSTSDKKYWASQTSGIAADATAIALHFGRGPLLAHPELAAKWESVSRRLAEPVSQHDQVDAHSVSSLMDQRHLDIRYLTQLLDEIRKKDDTDVLFQGMKIDGVYQVAARGPVVMLNVSVHRCDALIIQPSAVKDLPLLNLSLGSIWARINDIQSMTTLEWLWDDIVEPVLDALGYTGYVVAVSMQETPDMGPLIHTDDEINAVRQTCGIFHFAGHGWAAKDPLQSRLCLQDWKTRPLTVERLIETDFSSSLPFLAYLSACGTGKNSEHDSADESVHLAGMFQLAGFRHVVGTLWDVDDQVCVDMATMIYESLGVNGINDGAVSLGLHHATRALRERWRREQSAAEALRKRDITMDDDGVLKAPPWVPYVHFGV</sequence>
<evidence type="ECO:0000313" key="3">
    <source>
        <dbReference type="Proteomes" id="UP000824596"/>
    </source>
</evidence>
<evidence type="ECO:0000313" key="2">
    <source>
        <dbReference type="EMBL" id="KAH0957221.1"/>
    </source>
</evidence>
<dbReference type="Pfam" id="PF12770">
    <property type="entry name" value="CHAT"/>
    <property type="match status" value="1"/>
</dbReference>
<dbReference type="InterPro" id="IPR024983">
    <property type="entry name" value="CHAT_dom"/>
</dbReference>
<dbReference type="OrthoDB" id="9991317at2759"/>
<organism evidence="2 3">
    <name type="scientific">Hirsutella rhossiliensis</name>
    <dbReference type="NCBI Taxonomy" id="111463"/>
    <lineage>
        <taxon>Eukaryota</taxon>
        <taxon>Fungi</taxon>
        <taxon>Dikarya</taxon>
        <taxon>Ascomycota</taxon>
        <taxon>Pezizomycotina</taxon>
        <taxon>Sordariomycetes</taxon>
        <taxon>Hypocreomycetidae</taxon>
        <taxon>Hypocreales</taxon>
        <taxon>Ophiocordycipitaceae</taxon>
        <taxon>Hirsutella</taxon>
    </lineage>
</organism>
<keyword evidence="3" id="KW-1185">Reference proteome</keyword>
<protein>
    <submittedName>
        <fullName evidence="2">CHAT domain-containing protein</fullName>
    </submittedName>
</protein>